<dbReference type="PRINTS" id="PR01415">
    <property type="entry name" value="ANKYRIN"/>
</dbReference>
<evidence type="ECO:0000256" key="2">
    <source>
        <dbReference type="ARBA" id="ARBA00023043"/>
    </source>
</evidence>
<gene>
    <name evidence="4" type="ORF">VFPPC_14927</name>
</gene>
<protein>
    <submittedName>
        <fullName evidence="4">Ankyrin repeats (3 copies) domain-containing protein</fullName>
    </submittedName>
</protein>
<organism evidence="4 5">
    <name type="scientific">Pochonia chlamydosporia 170</name>
    <dbReference type="NCBI Taxonomy" id="1380566"/>
    <lineage>
        <taxon>Eukaryota</taxon>
        <taxon>Fungi</taxon>
        <taxon>Dikarya</taxon>
        <taxon>Ascomycota</taxon>
        <taxon>Pezizomycotina</taxon>
        <taxon>Sordariomycetes</taxon>
        <taxon>Hypocreomycetidae</taxon>
        <taxon>Hypocreales</taxon>
        <taxon>Clavicipitaceae</taxon>
        <taxon>Pochonia</taxon>
    </lineage>
</organism>
<dbReference type="SUPFAM" id="SSF48403">
    <property type="entry name" value="Ankyrin repeat"/>
    <property type="match status" value="1"/>
</dbReference>
<feature type="repeat" description="ANK" evidence="3">
    <location>
        <begin position="66"/>
        <end position="98"/>
    </location>
</feature>
<reference evidence="4 5" key="1">
    <citation type="journal article" date="2016" name="PLoS Pathog.">
        <title>Biosynthesis of antibiotic leucinostatins in bio-control fungus Purpureocillium lilacinum and their inhibition on phytophthora revealed by genome mining.</title>
        <authorList>
            <person name="Wang G."/>
            <person name="Liu Z."/>
            <person name="Lin R."/>
            <person name="Li E."/>
            <person name="Mao Z."/>
            <person name="Ling J."/>
            <person name="Yang Y."/>
            <person name="Yin W.B."/>
            <person name="Xie B."/>
        </authorList>
    </citation>
    <scope>NUCLEOTIDE SEQUENCE [LARGE SCALE GENOMIC DNA]</scope>
    <source>
        <strain evidence="4">170</strain>
    </source>
</reference>
<dbReference type="Gene3D" id="1.25.40.20">
    <property type="entry name" value="Ankyrin repeat-containing domain"/>
    <property type="match status" value="2"/>
</dbReference>
<dbReference type="EMBL" id="LSBJ02000012">
    <property type="protein sequence ID" value="OAQ59010.1"/>
    <property type="molecule type" value="Genomic_DNA"/>
</dbReference>
<feature type="repeat" description="ANK" evidence="3">
    <location>
        <begin position="175"/>
        <end position="207"/>
    </location>
</feature>
<dbReference type="InterPro" id="IPR002110">
    <property type="entry name" value="Ankyrin_rpt"/>
</dbReference>
<dbReference type="GeneID" id="28856688"/>
<dbReference type="STRING" id="1380566.A0A179F183"/>
<dbReference type="PANTHER" id="PTHR24198:SF165">
    <property type="entry name" value="ANKYRIN REPEAT-CONTAINING PROTEIN-RELATED"/>
    <property type="match status" value="1"/>
</dbReference>
<dbReference type="OrthoDB" id="426293at2759"/>
<dbReference type="InterPro" id="IPR036770">
    <property type="entry name" value="Ankyrin_rpt-contain_sf"/>
</dbReference>
<name>A0A179F183_METCM</name>
<dbReference type="PANTHER" id="PTHR24198">
    <property type="entry name" value="ANKYRIN REPEAT AND PROTEIN KINASE DOMAIN-CONTAINING PROTEIN"/>
    <property type="match status" value="1"/>
</dbReference>
<evidence type="ECO:0000313" key="5">
    <source>
        <dbReference type="Proteomes" id="UP000078397"/>
    </source>
</evidence>
<dbReference type="KEGG" id="pchm:VFPPC_14927"/>
<dbReference type="Pfam" id="PF12796">
    <property type="entry name" value="Ank_2"/>
    <property type="match status" value="1"/>
</dbReference>
<dbReference type="Pfam" id="PF00023">
    <property type="entry name" value="Ank"/>
    <property type="match status" value="1"/>
</dbReference>
<keyword evidence="5" id="KW-1185">Reference proteome</keyword>
<dbReference type="PROSITE" id="PS50297">
    <property type="entry name" value="ANK_REP_REGION"/>
    <property type="match status" value="2"/>
</dbReference>
<proteinExistence type="predicted"/>
<dbReference type="AlphaFoldDB" id="A0A179F183"/>
<dbReference type="SMART" id="SM00248">
    <property type="entry name" value="ANK"/>
    <property type="match status" value="5"/>
</dbReference>
<dbReference type="Proteomes" id="UP000078397">
    <property type="component" value="Unassembled WGS sequence"/>
</dbReference>
<feature type="repeat" description="ANK" evidence="3">
    <location>
        <begin position="142"/>
        <end position="174"/>
    </location>
</feature>
<keyword evidence="2 3" id="KW-0040">ANK repeat</keyword>
<sequence>MIGRAVTNLSDLNAFTLSNTWIRGALGGQLYKRDANYALGAGIAQQNLKTVENAILAGADLDKEHMGYTALHRAALDAWEDGVRLLLKHGADHGMKANSPVKPAMHVMISSPSSRQAESYVCIAEAFIEYHADINWKDDNHSPNTALALASGRGNLVMANLLLTHQADIESKDRWGSTPLHLAVRSGNDAMVSLFLEEGANVNAEDNKRRTPLYWAREYGADSIGTLLVEHGANTNLPPIGGV</sequence>
<keyword evidence="1" id="KW-0677">Repeat</keyword>
<evidence type="ECO:0000256" key="1">
    <source>
        <dbReference type="ARBA" id="ARBA00022737"/>
    </source>
</evidence>
<comment type="caution">
    <text evidence="4">The sequence shown here is derived from an EMBL/GenBank/DDBJ whole genome shotgun (WGS) entry which is preliminary data.</text>
</comment>
<dbReference type="PROSITE" id="PS50088">
    <property type="entry name" value="ANK_REPEAT"/>
    <property type="match status" value="3"/>
</dbReference>
<dbReference type="GO" id="GO:0005737">
    <property type="term" value="C:cytoplasm"/>
    <property type="evidence" value="ECO:0007669"/>
    <property type="project" value="TreeGrafter"/>
</dbReference>
<evidence type="ECO:0000256" key="3">
    <source>
        <dbReference type="PROSITE-ProRule" id="PRU00023"/>
    </source>
</evidence>
<evidence type="ECO:0000313" key="4">
    <source>
        <dbReference type="EMBL" id="OAQ59010.1"/>
    </source>
</evidence>
<dbReference type="RefSeq" id="XP_018137090.1">
    <property type="nucleotide sequence ID" value="XM_018292694.1"/>
</dbReference>
<accession>A0A179F183</accession>